<feature type="transmembrane region" description="Helical" evidence="7">
    <location>
        <begin position="21"/>
        <end position="46"/>
    </location>
</feature>
<feature type="transmembrane region" description="Helical" evidence="7">
    <location>
        <begin position="248"/>
        <end position="267"/>
    </location>
</feature>
<organism evidence="9 10">
    <name type="scientific">Nonomuraea rhodomycinica</name>
    <dbReference type="NCBI Taxonomy" id="1712872"/>
    <lineage>
        <taxon>Bacteria</taxon>
        <taxon>Bacillati</taxon>
        <taxon>Actinomycetota</taxon>
        <taxon>Actinomycetes</taxon>
        <taxon>Streptosporangiales</taxon>
        <taxon>Streptosporangiaceae</taxon>
        <taxon>Nonomuraea</taxon>
    </lineage>
</organism>
<dbReference type="AlphaFoldDB" id="A0A7Y6IJ91"/>
<evidence type="ECO:0000256" key="2">
    <source>
        <dbReference type="ARBA" id="ARBA00022692"/>
    </source>
</evidence>
<evidence type="ECO:0000259" key="8">
    <source>
        <dbReference type="PROSITE" id="PS50893"/>
    </source>
</evidence>
<comment type="caution">
    <text evidence="9">The sequence shown here is derived from an EMBL/GenBank/DDBJ whole genome shotgun (WGS) entry which is preliminary data.</text>
</comment>
<dbReference type="Proteomes" id="UP000546126">
    <property type="component" value="Unassembled WGS sequence"/>
</dbReference>
<keyword evidence="2 7" id="KW-0812">Transmembrane</keyword>
<dbReference type="SUPFAM" id="SSF90123">
    <property type="entry name" value="ABC transporter transmembrane region"/>
    <property type="match status" value="1"/>
</dbReference>
<keyword evidence="6 7" id="KW-0472">Membrane</keyword>
<name>A0A7Y6IJ91_9ACTN</name>
<comment type="subcellular location">
    <subcellularLocation>
        <location evidence="1">Cell membrane</location>
        <topology evidence="1">Multi-pass membrane protein</topology>
    </subcellularLocation>
</comment>
<reference evidence="9 10" key="1">
    <citation type="submission" date="2020-06" db="EMBL/GenBank/DDBJ databases">
        <authorList>
            <person name="Chanama M."/>
        </authorList>
    </citation>
    <scope>NUCLEOTIDE SEQUENCE [LARGE SCALE GENOMIC DNA]</scope>
    <source>
        <strain evidence="9 10">TBRC6557</strain>
    </source>
</reference>
<dbReference type="InterPro" id="IPR003439">
    <property type="entry name" value="ABC_transporter-like_ATP-bd"/>
</dbReference>
<dbReference type="SUPFAM" id="SSF52540">
    <property type="entry name" value="P-loop containing nucleoside triphosphate hydrolases"/>
    <property type="match status" value="1"/>
</dbReference>
<dbReference type="InterPro" id="IPR027417">
    <property type="entry name" value="P-loop_NTPase"/>
</dbReference>
<keyword evidence="4 9" id="KW-0067">ATP-binding</keyword>
<dbReference type="GO" id="GO:0015421">
    <property type="term" value="F:ABC-type oligopeptide transporter activity"/>
    <property type="evidence" value="ECO:0007669"/>
    <property type="project" value="TreeGrafter"/>
</dbReference>
<dbReference type="GO" id="GO:0016887">
    <property type="term" value="F:ATP hydrolysis activity"/>
    <property type="evidence" value="ECO:0007669"/>
    <property type="project" value="InterPro"/>
</dbReference>
<evidence type="ECO:0000256" key="6">
    <source>
        <dbReference type="ARBA" id="ARBA00023136"/>
    </source>
</evidence>
<accession>A0A7Y6IJ91</accession>
<keyword evidence="3" id="KW-0547">Nucleotide-binding</keyword>
<dbReference type="InterPro" id="IPR036640">
    <property type="entry name" value="ABC1_TM_sf"/>
</dbReference>
<dbReference type="InterPro" id="IPR003593">
    <property type="entry name" value="AAA+_ATPase"/>
</dbReference>
<feature type="transmembrane region" description="Helical" evidence="7">
    <location>
        <begin position="279"/>
        <end position="297"/>
    </location>
</feature>
<dbReference type="GO" id="GO:0005886">
    <property type="term" value="C:plasma membrane"/>
    <property type="evidence" value="ECO:0007669"/>
    <property type="project" value="UniProtKB-SubCell"/>
</dbReference>
<dbReference type="RefSeq" id="WP_175598336.1">
    <property type="nucleotide sequence ID" value="NZ_JABWGO010000001.1"/>
</dbReference>
<dbReference type="PROSITE" id="PS50893">
    <property type="entry name" value="ABC_TRANSPORTER_2"/>
    <property type="match status" value="1"/>
</dbReference>
<evidence type="ECO:0000313" key="9">
    <source>
        <dbReference type="EMBL" id="NUW38695.1"/>
    </source>
</evidence>
<evidence type="ECO:0000313" key="10">
    <source>
        <dbReference type="Proteomes" id="UP000546126"/>
    </source>
</evidence>
<feature type="domain" description="ABC transporter" evidence="8">
    <location>
        <begin position="342"/>
        <end position="589"/>
    </location>
</feature>
<evidence type="ECO:0000256" key="5">
    <source>
        <dbReference type="ARBA" id="ARBA00022989"/>
    </source>
</evidence>
<dbReference type="Gene3D" id="3.40.50.300">
    <property type="entry name" value="P-loop containing nucleotide triphosphate hydrolases"/>
    <property type="match status" value="1"/>
</dbReference>
<keyword evidence="5 7" id="KW-1133">Transmembrane helix</keyword>
<gene>
    <name evidence="9" type="ORF">HT134_00935</name>
</gene>
<sequence length="598" mass="64935">MRARKYLRLWKDLLVLSWRRVPALTAGVFALEALSVALTIALALLLRSVVDGMVHAQAQSAVLAAVGAALACVLTLVVNRLHGLIAMFLAVGKVGPTDVDRRVTEDIAGIEDIAHMELSDYLDRVDILRGSAWSLVQGMWTVVRTGFTLVQLAISLWILGSVDPRLLSLLLFAVVPVWTDHRARRIINAMEVGTAEQFRLQRHLFELATGAGPAKELRVAGAGPEVTRRQRAAWDEAMMGRFRARLRAALWAIGGWVAFTIAFTFLLGSVISEASAGDIVLLVTLAVSLLQAVHNGISQVTTMMNAGYHIEPYLWLQDYVKRQKRSGTPIPQPAPQRLARGIEIRNLRYTYPGTTRPALDDVTVTLPAGAMVAVVGEHGSGKSTLVKMLSKFYRPDAGAILVDGTDLAAIEATDWRARTSAAFQDFGRYPHIALAESVALGDLAHRDDTARIAAAIRAAGADDLVAKLPDGRETVLGRTFGGVDLSEGQWQKVALARAAMRTTPLLLVLDEPTASLDAPSEKAIFDRYMAQSKRLAESHGAITVIISHRFSTVSGADLILVLDQARLVDHGSHEDLMTRDSKYSELFAAQATAYRLPG</sequence>
<dbReference type="Gene3D" id="1.20.1560.10">
    <property type="entry name" value="ABC transporter type 1, transmembrane domain"/>
    <property type="match status" value="1"/>
</dbReference>
<dbReference type="InterPro" id="IPR039421">
    <property type="entry name" value="Type_1_exporter"/>
</dbReference>
<dbReference type="Pfam" id="PF00005">
    <property type="entry name" value="ABC_tran"/>
    <property type="match status" value="1"/>
</dbReference>
<evidence type="ECO:0000256" key="3">
    <source>
        <dbReference type="ARBA" id="ARBA00022741"/>
    </source>
</evidence>
<dbReference type="PANTHER" id="PTHR43394:SF1">
    <property type="entry name" value="ATP-BINDING CASSETTE SUB-FAMILY B MEMBER 10, MITOCHONDRIAL"/>
    <property type="match status" value="1"/>
</dbReference>
<dbReference type="PANTHER" id="PTHR43394">
    <property type="entry name" value="ATP-DEPENDENT PERMEASE MDL1, MITOCHONDRIAL"/>
    <property type="match status" value="1"/>
</dbReference>
<dbReference type="EMBL" id="JABWGO010000001">
    <property type="protein sequence ID" value="NUW38695.1"/>
    <property type="molecule type" value="Genomic_DNA"/>
</dbReference>
<proteinExistence type="predicted"/>
<protein>
    <submittedName>
        <fullName evidence="9">ABC transporter ATP-binding protein</fullName>
    </submittedName>
</protein>
<dbReference type="GO" id="GO:0005524">
    <property type="term" value="F:ATP binding"/>
    <property type="evidence" value="ECO:0007669"/>
    <property type="project" value="UniProtKB-KW"/>
</dbReference>
<feature type="transmembrane region" description="Helical" evidence="7">
    <location>
        <begin position="58"/>
        <end position="78"/>
    </location>
</feature>
<keyword evidence="10" id="KW-1185">Reference proteome</keyword>
<evidence type="ECO:0000256" key="4">
    <source>
        <dbReference type="ARBA" id="ARBA00022840"/>
    </source>
</evidence>
<dbReference type="SMART" id="SM00382">
    <property type="entry name" value="AAA"/>
    <property type="match status" value="1"/>
</dbReference>
<evidence type="ECO:0000256" key="7">
    <source>
        <dbReference type="SAM" id="Phobius"/>
    </source>
</evidence>
<evidence type="ECO:0000256" key="1">
    <source>
        <dbReference type="ARBA" id="ARBA00004651"/>
    </source>
</evidence>